<feature type="domain" description="TRAM" evidence="2">
    <location>
        <begin position="1"/>
        <end position="59"/>
    </location>
</feature>
<dbReference type="AlphaFoldDB" id="A0A3P3R2M6"/>
<evidence type="ECO:0000313" key="4">
    <source>
        <dbReference type="Proteomes" id="UP000282322"/>
    </source>
</evidence>
<dbReference type="Proteomes" id="UP000282322">
    <property type="component" value="Unassembled WGS sequence"/>
</dbReference>
<feature type="region of interest" description="Disordered" evidence="1">
    <location>
        <begin position="57"/>
        <end position="120"/>
    </location>
</feature>
<dbReference type="EMBL" id="RRCH01000052">
    <property type="protein sequence ID" value="RRJ27584.1"/>
    <property type="molecule type" value="Genomic_DNA"/>
</dbReference>
<feature type="compositionally biased region" description="Basic and acidic residues" evidence="1">
    <location>
        <begin position="77"/>
        <end position="94"/>
    </location>
</feature>
<dbReference type="InterPro" id="IPR012340">
    <property type="entry name" value="NA-bd_OB-fold"/>
</dbReference>
<evidence type="ECO:0000256" key="1">
    <source>
        <dbReference type="SAM" id="MobiDB-lite"/>
    </source>
</evidence>
<accession>A0A3P3R2M6</accession>
<evidence type="ECO:0000313" key="3">
    <source>
        <dbReference type="EMBL" id="RRJ27584.1"/>
    </source>
</evidence>
<dbReference type="PROSITE" id="PS50926">
    <property type="entry name" value="TRAM"/>
    <property type="match status" value="1"/>
</dbReference>
<organism evidence="3 4">
    <name type="scientific">Halocatena pleomorpha</name>
    <dbReference type="NCBI Taxonomy" id="1785090"/>
    <lineage>
        <taxon>Archaea</taxon>
        <taxon>Methanobacteriati</taxon>
        <taxon>Methanobacteriota</taxon>
        <taxon>Stenosarchaea group</taxon>
        <taxon>Halobacteria</taxon>
        <taxon>Halobacteriales</taxon>
        <taxon>Natronomonadaceae</taxon>
        <taxon>Halocatena</taxon>
    </lineage>
</organism>
<evidence type="ECO:0000259" key="2">
    <source>
        <dbReference type="PROSITE" id="PS50926"/>
    </source>
</evidence>
<comment type="caution">
    <text evidence="3">The sequence shown here is derived from an EMBL/GenBank/DDBJ whole genome shotgun (WGS) entry which is preliminary data.</text>
</comment>
<feature type="compositionally biased region" description="Basic residues" evidence="1">
    <location>
        <begin position="109"/>
        <end position="120"/>
    </location>
</feature>
<keyword evidence="4" id="KW-1185">Reference proteome</keyword>
<proteinExistence type="predicted"/>
<sequence>MVATPTQSVTIDRISNAGNAIAQQQHDGKTVHVPAGEVGQTYDVRLVDQGGYFEARLVDKTEETQPRQPRIGPDTSDIGKDLLKSSRDQSHSFEVRPSIIDDSGDTRGQKRRRWLSRRKM</sequence>
<gene>
    <name evidence="3" type="ORF">EIK79_17600</name>
</gene>
<name>A0A3P3R2M6_9EURY</name>
<dbReference type="Gene3D" id="2.40.50.140">
    <property type="entry name" value="Nucleic acid-binding proteins"/>
    <property type="match status" value="1"/>
</dbReference>
<dbReference type="InterPro" id="IPR002792">
    <property type="entry name" value="TRAM_dom"/>
</dbReference>
<protein>
    <recommendedName>
        <fullName evidence="2">TRAM domain-containing protein</fullName>
    </recommendedName>
</protein>
<reference evidence="3 4" key="1">
    <citation type="submission" date="2018-11" db="EMBL/GenBank/DDBJ databases">
        <title>Taxonoimc description of Halomarina strain SPP-AMP-1.</title>
        <authorList>
            <person name="Pal Y."/>
            <person name="Srinivasana K."/>
            <person name="Verma A."/>
            <person name="Kumar P."/>
        </authorList>
    </citation>
    <scope>NUCLEOTIDE SEQUENCE [LARGE SCALE GENOMIC DNA]</scope>
    <source>
        <strain evidence="3 4">SPP-AMP-1</strain>
    </source>
</reference>